<dbReference type="AlphaFoldDB" id="A0A2P2N3W2"/>
<dbReference type="InterPro" id="IPR027443">
    <property type="entry name" value="IPNS-like_sf"/>
</dbReference>
<sequence>MSNDEYTSVEHRVLANPSQDPRVSIAIFFNPCVRDNMFGPFPELVSTEKPAVYQQFTLADYLKRFFTKELDGKSLTNYYKL</sequence>
<protein>
    <submittedName>
        <fullName evidence="1">Uncharacterized protein</fullName>
    </submittedName>
</protein>
<accession>A0A2P2N3W2</accession>
<dbReference type="Gene3D" id="2.60.120.330">
    <property type="entry name" value="B-lactam Antibiotic, Isopenicillin N Synthase, Chain"/>
    <property type="match status" value="1"/>
</dbReference>
<reference evidence="1" key="1">
    <citation type="submission" date="2018-02" db="EMBL/GenBank/DDBJ databases">
        <title>Rhizophora mucronata_Transcriptome.</title>
        <authorList>
            <person name="Meera S.P."/>
            <person name="Sreeshan A."/>
            <person name="Augustine A."/>
        </authorList>
    </citation>
    <scope>NUCLEOTIDE SEQUENCE</scope>
    <source>
        <tissue evidence="1">Leaf</tissue>
    </source>
</reference>
<dbReference type="SUPFAM" id="SSF51197">
    <property type="entry name" value="Clavaminate synthase-like"/>
    <property type="match status" value="1"/>
</dbReference>
<proteinExistence type="predicted"/>
<organism evidence="1">
    <name type="scientific">Rhizophora mucronata</name>
    <name type="common">Asiatic mangrove</name>
    <dbReference type="NCBI Taxonomy" id="61149"/>
    <lineage>
        <taxon>Eukaryota</taxon>
        <taxon>Viridiplantae</taxon>
        <taxon>Streptophyta</taxon>
        <taxon>Embryophyta</taxon>
        <taxon>Tracheophyta</taxon>
        <taxon>Spermatophyta</taxon>
        <taxon>Magnoliopsida</taxon>
        <taxon>eudicotyledons</taxon>
        <taxon>Gunneridae</taxon>
        <taxon>Pentapetalae</taxon>
        <taxon>rosids</taxon>
        <taxon>fabids</taxon>
        <taxon>Malpighiales</taxon>
        <taxon>Rhizophoraceae</taxon>
        <taxon>Rhizophora</taxon>
    </lineage>
</organism>
<dbReference type="EMBL" id="GGEC01056684">
    <property type="protein sequence ID" value="MBX37168.1"/>
    <property type="molecule type" value="Transcribed_RNA"/>
</dbReference>
<evidence type="ECO:0000313" key="1">
    <source>
        <dbReference type="EMBL" id="MBX37168.1"/>
    </source>
</evidence>
<name>A0A2P2N3W2_RHIMU</name>